<sequence length="181" mass="20568">MYLLGLEVGYIYDGFFFSQSKYAKDVMSRVDLLHSKPVPTPLATHETFTPDGPLFSGLTLYRSLVGALQYLTITRPDLLCAINHASLYLHAPTDAYFPSVKWILRYVKDCFWRLRSHHSASHQVAEGLTIDGILENWSKIKPVIMGKWSENLLICLEKLGMNGFIMTWLPGLELTGEHEGY</sequence>
<dbReference type="Proteomes" id="UP001177003">
    <property type="component" value="Chromosome 7"/>
</dbReference>
<reference evidence="1" key="1">
    <citation type="submission" date="2023-04" db="EMBL/GenBank/DDBJ databases">
        <authorList>
            <person name="Vijverberg K."/>
            <person name="Xiong W."/>
            <person name="Schranz E."/>
        </authorList>
    </citation>
    <scope>NUCLEOTIDE SEQUENCE</scope>
</reference>
<evidence type="ECO:0000313" key="2">
    <source>
        <dbReference type="Proteomes" id="UP001177003"/>
    </source>
</evidence>
<gene>
    <name evidence="1" type="ORF">LSALG_LOCUS31256</name>
</gene>
<dbReference type="AlphaFoldDB" id="A0AA35ZGG9"/>
<name>A0AA35ZGG9_LACSI</name>
<evidence type="ECO:0008006" key="3">
    <source>
        <dbReference type="Google" id="ProtNLM"/>
    </source>
</evidence>
<proteinExistence type="predicted"/>
<dbReference type="EMBL" id="OX465083">
    <property type="protein sequence ID" value="CAI9292160.1"/>
    <property type="molecule type" value="Genomic_DNA"/>
</dbReference>
<organism evidence="1 2">
    <name type="scientific">Lactuca saligna</name>
    <name type="common">Willowleaf lettuce</name>
    <dbReference type="NCBI Taxonomy" id="75948"/>
    <lineage>
        <taxon>Eukaryota</taxon>
        <taxon>Viridiplantae</taxon>
        <taxon>Streptophyta</taxon>
        <taxon>Embryophyta</taxon>
        <taxon>Tracheophyta</taxon>
        <taxon>Spermatophyta</taxon>
        <taxon>Magnoliopsida</taxon>
        <taxon>eudicotyledons</taxon>
        <taxon>Gunneridae</taxon>
        <taxon>Pentapetalae</taxon>
        <taxon>asterids</taxon>
        <taxon>campanulids</taxon>
        <taxon>Asterales</taxon>
        <taxon>Asteraceae</taxon>
        <taxon>Cichorioideae</taxon>
        <taxon>Cichorieae</taxon>
        <taxon>Lactucinae</taxon>
        <taxon>Lactuca</taxon>
    </lineage>
</organism>
<keyword evidence="2" id="KW-1185">Reference proteome</keyword>
<protein>
    <recommendedName>
        <fullName evidence="3">Mitochondrial protein</fullName>
    </recommendedName>
</protein>
<accession>A0AA35ZGG9</accession>
<evidence type="ECO:0000313" key="1">
    <source>
        <dbReference type="EMBL" id="CAI9292160.1"/>
    </source>
</evidence>